<dbReference type="GO" id="GO:0035438">
    <property type="term" value="F:cyclic-di-GMP binding"/>
    <property type="evidence" value="ECO:0007669"/>
    <property type="project" value="InterPro"/>
</dbReference>
<accession>A0A285SWR2</accession>
<feature type="domain" description="PilZ" evidence="1">
    <location>
        <begin position="126"/>
        <end position="227"/>
    </location>
</feature>
<evidence type="ECO:0000313" key="3">
    <source>
        <dbReference type="Proteomes" id="UP000219563"/>
    </source>
</evidence>
<gene>
    <name evidence="2" type="ORF">SAMN02910411_0099</name>
</gene>
<sequence>MDKEKTITKIHISEVTEKARISVQATLENKKLELPTEYAVLDEKEQEEFTTKFGNKGIPIENIIQMWQNSVREVDFTGSVSKLDLIVVNDQGVFQWENIKIYKFTFSSGRAIHVVLPTLEEGYKYNRRRGVRINIDKVMEVEQDDIMYSVIVRDLSYCGVGFVEPLGSQIDPNREFILHLLEDTDDGEREVGKFFGRVINQKEDENGGVFSGCTISSDHAAFLQRYIATKQIEAIRGKGAQSGIKRIKTGEFWKEDIAEEISKSEEDNIEE</sequence>
<proteinExistence type="predicted"/>
<dbReference type="InterPro" id="IPR009875">
    <property type="entry name" value="PilZ_domain"/>
</dbReference>
<dbReference type="Pfam" id="PF07238">
    <property type="entry name" value="PilZ"/>
    <property type="match status" value="1"/>
</dbReference>
<dbReference type="RefSeq" id="WP_097076992.1">
    <property type="nucleotide sequence ID" value="NZ_OBMR01000011.1"/>
</dbReference>
<evidence type="ECO:0000313" key="2">
    <source>
        <dbReference type="EMBL" id="SOC13063.1"/>
    </source>
</evidence>
<reference evidence="2 3" key="1">
    <citation type="submission" date="2017-08" db="EMBL/GenBank/DDBJ databases">
        <authorList>
            <person name="de Groot N.N."/>
        </authorList>
    </citation>
    <scope>NUCLEOTIDE SEQUENCE [LARGE SCALE GENOMIC DNA]</scope>
    <source>
        <strain evidence="2 3">DSM 9787</strain>
    </source>
</reference>
<dbReference type="SUPFAM" id="SSF141371">
    <property type="entry name" value="PilZ domain-like"/>
    <property type="match status" value="1"/>
</dbReference>
<organism evidence="2 3">
    <name type="scientific">Pseudobutyrivibrio ruminis DSM 9787</name>
    <dbReference type="NCBI Taxonomy" id="1123011"/>
    <lineage>
        <taxon>Bacteria</taxon>
        <taxon>Bacillati</taxon>
        <taxon>Bacillota</taxon>
        <taxon>Clostridia</taxon>
        <taxon>Lachnospirales</taxon>
        <taxon>Lachnospiraceae</taxon>
        <taxon>Pseudobutyrivibrio</taxon>
    </lineage>
</organism>
<dbReference type="Proteomes" id="UP000219563">
    <property type="component" value="Unassembled WGS sequence"/>
</dbReference>
<protein>
    <recommendedName>
        <fullName evidence="1">PilZ domain-containing protein</fullName>
    </recommendedName>
</protein>
<dbReference type="Gene3D" id="2.40.10.220">
    <property type="entry name" value="predicted glycosyltransferase like domains"/>
    <property type="match status" value="1"/>
</dbReference>
<evidence type="ECO:0000259" key="1">
    <source>
        <dbReference type="Pfam" id="PF07238"/>
    </source>
</evidence>
<name>A0A285SWR2_9FIRM</name>
<dbReference type="AlphaFoldDB" id="A0A285SWR2"/>
<dbReference type="EMBL" id="OBMR01000011">
    <property type="protein sequence ID" value="SOC13063.1"/>
    <property type="molecule type" value="Genomic_DNA"/>
</dbReference>